<proteinExistence type="predicted"/>
<accession>A0A8X6NNL2</accession>
<dbReference type="AlphaFoldDB" id="A0A8X6NNL2"/>
<dbReference type="EMBL" id="BMAW01106209">
    <property type="protein sequence ID" value="GFT23199.1"/>
    <property type="molecule type" value="Genomic_DNA"/>
</dbReference>
<name>A0A8X6NNL2_NEPPI</name>
<evidence type="ECO:0000313" key="2">
    <source>
        <dbReference type="Proteomes" id="UP000887013"/>
    </source>
</evidence>
<comment type="caution">
    <text evidence="1">The sequence shown here is derived from an EMBL/GenBank/DDBJ whole genome shotgun (WGS) entry which is preliminary data.</text>
</comment>
<reference evidence="1" key="1">
    <citation type="submission" date="2020-08" db="EMBL/GenBank/DDBJ databases">
        <title>Multicomponent nature underlies the extraordinary mechanical properties of spider dragline silk.</title>
        <authorList>
            <person name="Kono N."/>
            <person name="Nakamura H."/>
            <person name="Mori M."/>
            <person name="Yoshida Y."/>
            <person name="Ohtoshi R."/>
            <person name="Malay A.D."/>
            <person name="Moran D.A.P."/>
            <person name="Tomita M."/>
            <person name="Numata K."/>
            <person name="Arakawa K."/>
        </authorList>
    </citation>
    <scope>NUCLEOTIDE SEQUENCE</scope>
</reference>
<gene>
    <name evidence="1" type="ORF">NPIL_639941</name>
</gene>
<keyword evidence="2" id="KW-1185">Reference proteome</keyword>
<dbReference type="Proteomes" id="UP000887013">
    <property type="component" value="Unassembled WGS sequence"/>
</dbReference>
<protein>
    <submittedName>
        <fullName evidence="1">Uncharacterized protein</fullName>
    </submittedName>
</protein>
<organism evidence="1 2">
    <name type="scientific">Nephila pilipes</name>
    <name type="common">Giant wood spider</name>
    <name type="synonym">Nephila maculata</name>
    <dbReference type="NCBI Taxonomy" id="299642"/>
    <lineage>
        <taxon>Eukaryota</taxon>
        <taxon>Metazoa</taxon>
        <taxon>Ecdysozoa</taxon>
        <taxon>Arthropoda</taxon>
        <taxon>Chelicerata</taxon>
        <taxon>Arachnida</taxon>
        <taxon>Araneae</taxon>
        <taxon>Araneomorphae</taxon>
        <taxon>Entelegynae</taxon>
        <taxon>Araneoidea</taxon>
        <taxon>Nephilidae</taxon>
        <taxon>Nephila</taxon>
    </lineage>
</organism>
<sequence length="92" mass="10998">MSQSGNTTPNTISPPVRSYMRYWTVNLCFVEDEEEVEYGKKSDLKENIFSRTAPRKHERAPKKTKLIPYLNKKNGIRFLVQKQHKKQMYQYK</sequence>
<evidence type="ECO:0000313" key="1">
    <source>
        <dbReference type="EMBL" id="GFT23199.1"/>
    </source>
</evidence>